<dbReference type="EMBL" id="JAGSXJ010000008">
    <property type="protein sequence ID" value="KAH6689012.1"/>
    <property type="molecule type" value="Genomic_DNA"/>
</dbReference>
<evidence type="ECO:0000313" key="3">
    <source>
        <dbReference type="Proteomes" id="UP000770015"/>
    </source>
</evidence>
<proteinExistence type="predicted"/>
<feature type="domain" description="N-acetyltransferase" evidence="1">
    <location>
        <begin position="198"/>
        <end position="297"/>
    </location>
</feature>
<evidence type="ECO:0000313" key="2">
    <source>
        <dbReference type="EMBL" id="KAH6689012.1"/>
    </source>
</evidence>
<dbReference type="CDD" id="cd04301">
    <property type="entry name" value="NAT_SF"/>
    <property type="match status" value="1"/>
</dbReference>
<dbReference type="InterPro" id="IPR016181">
    <property type="entry name" value="Acyl_CoA_acyltransferase"/>
</dbReference>
<dbReference type="OrthoDB" id="47059at2759"/>
<sequence>MENSTPDPVLLWDRQQALPLGRELQEDDLLLLLTPVAVPIDSSPYESRDPFEPLGRALSSFHPAVRHVPYTKGNGITADHKVWLQRCGVIVFVMSGPPDNGDPSQADMALTALHLCRDAVFVVIACFDCLDYDLPLWKLPTVLQVQEYTTIQLQTAAHFFFDISDHTPYSTFQDVSEISPRRWQVETCNFNVDMTTIYDLWHLCLPDRFRISQSVLGSLLNRASILCLVVRQPITGEVLGSCAILAPEEDLAETPRYGSLAALMVRKEYRGRGIGMSLHDSGIHALMESSGVQHIRLGSTFPRLLHGIPLDSRFGGWFTRRGWHGEAAPQALDLESSDWLLELGHFAEQGLSMAGLSFQRCTPSDRDRVLNLVSRVSRRKGNLGWISQYTRLADSNFISDIIVGFEGATVISAAILYKSSVDHPFAQDMPWAQSIGTNVGGLSCICIIDQVPGMVNNRVSIMTRLLDYCVKTLAGDGCKYMFLDAVRGGDHGLPELGFRQWSRYTDLWKHIPEVKDE</sequence>
<comment type="caution">
    <text evidence="2">The sequence shown here is derived from an EMBL/GenBank/DDBJ whole genome shotgun (WGS) entry which is preliminary data.</text>
</comment>
<dbReference type="GO" id="GO:0016747">
    <property type="term" value="F:acyltransferase activity, transferring groups other than amino-acyl groups"/>
    <property type="evidence" value="ECO:0007669"/>
    <property type="project" value="InterPro"/>
</dbReference>
<dbReference type="Pfam" id="PF00583">
    <property type="entry name" value="Acetyltransf_1"/>
    <property type="match status" value="1"/>
</dbReference>
<dbReference type="SUPFAM" id="SSF55729">
    <property type="entry name" value="Acyl-CoA N-acyltransferases (Nat)"/>
    <property type="match status" value="1"/>
</dbReference>
<dbReference type="AlphaFoldDB" id="A0A9P8VE78"/>
<dbReference type="InterPro" id="IPR000182">
    <property type="entry name" value="GNAT_dom"/>
</dbReference>
<evidence type="ECO:0000259" key="1">
    <source>
        <dbReference type="Pfam" id="PF00583"/>
    </source>
</evidence>
<protein>
    <recommendedName>
        <fullName evidence="1">N-acetyltransferase domain-containing protein</fullName>
    </recommendedName>
</protein>
<reference evidence="2" key="1">
    <citation type="journal article" date="2021" name="Nat. Commun.">
        <title>Genetic determinants of endophytism in the Arabidopsis root mycobiome.</title>
        <authorList>
            <person name="Mesny F."/>
            <person name="Miyauchi S."/>
            <person name="Thiergart T."/>
            <person name="Pickel B."/>
            <person name="Atanasova L."/>
            <person name="Karlsson M."/>
            <person name="Huettel B."/>
            <person name="Barry K.W."/>
            <person name="Haridas S."/>
            <person name="Chen C."/>
            <person name="Bauer D."/>
            <person name="Andreopoulos W."/>
            <person name="Pangilinan J."/>
            <person name="LaButti K."/>
            <person name="Riley R."/>
            <person name="Lipzen A."/>
            <person name="Clum A."/>
            <person name="Drula E."/>
            <person name="Henrissat B."/>
            <person name="Kohler A."/>
            <person name="Grigoriev I.V."/>
            <person name="Martin F.M."/>
            <person name="Hacquard S."/>
        </authorList>
    </citation>
    <scope>NUCLEOTIDE SEQUENCE</scope>
    <source>
        <strain evidence="2">MPI-SDFR-AT-0117</strain>
    </source>
</reference>
<dbReference type="Proteomes" id="UP000770015">
    <property type="component" value="Unassembled WGS sequence"/>
</dbReference>
<keyword evidence="3" id="KW-1185">Reference proteome</keyword>
<gene>
    <name evidence="2" type="ORF">F5X68DRAFT_254856</name>
</gene>
<name>A0A9P8VE78_9PEZI</name>
<organism evidence="2 3">
    <name type="scientific">Plectosphaerella plurivora</name>
    <dbReference type="NCBI Taxonomy" id="936078"/>
    <lineage>
        <taxon>Eukaryota</taxon>
        <taxon>Fungi</taxon>
        <taxon>Dikarya</taxon>
        <taxon>Ascomycota</taxon>
        <taxon>Pezizomycotina</taxon>
        <taxon>Sordariomycetes</taxon>
        <taxon>Hypocreomycetidae</taxon>
        <taxon>Glomerellales</taxon>
        <taxon>Plectosphaerellaceae</taxon>
        <taxon>Plectosphaerella</taxon>
    </lineage>
</organism>
<accession>A0A9P8VE78</accession>
<dbReference type="Gene3D" id="3.40.630.30">
    <property type="match status" value="1"/>
</dbReference>